<keyword evidence="5" id="KW-1185">Reference proteome</keyword>
<dbReference type="Gene3D" id="1.25.40.10">
    <property type="entry name" value="Tetratricopeptide repeat domain"/>
    <property type="match status" value="2"/>
</dbReference>
<dbReference type="RefSeq" id="WP_113065488.1">
    <property type="nucleotide sequence ID" value="NZ_JAAZQD010000006.1"/>
</dbReference>
<dbReference type="InterPro" id="IPR011990">
    <property type="entry name" value="TPR-like_helical_dom_sf"/>
</dbReference>
<dbReference type="PROSITE" id="PS50005">
    <property type="entry name" value="TPR"/>
    <property type="match status" value="1"/>
</dbReference>
<feature type="chain" id="PRO_5032588058" description="Tetratricopeptide repeat protein" evidence="3">
    <location>
        <begin position="27"/>
        <end position="430"/>
    </location>
</feature>
<gene>
    <name evidence="4" type="ORF">HF690_14035</name>
</gene>
<comment type="caution">
    <text evidence="4">The sequence shown here is derived from an EMBL/GenBank/DDBJ whole genome shotgun (WGS) entry which is preliminary data.</text>
</comment>
<feature type="signal peptide" evidence="3">
    <location>
        <begin position="1"/>
        <end position="26"/>
    </location>
</feature>
<protein>
    <recommendedName>
        <fullName evidence="6">Tetratricopeptide repeat protein</fullName>
    </recommendedName>
</protein>
<dbReference type="Proteomes" id="UP000541636">
    <property type="component" value="Unassembled WGS sequence"/>
</dbReference>
<name>A0A846ZPC9_9GAMM</name>
<dbReference type="SUPFAM" id="SSF48452">
    <property type="entry name" value="TPR-like"/>
    <property type="match status" value="2"/>
</dbReference>
<reference evidence="4 5" key="1">
    <citation type="journal article" date="2017" name="Int. J. Syst. Evol. Microbiol.">
        <title>Oleiagrimonas citrea sp. nov., a marine bacterium isolated from tidal flat sediment and emended description of the genus Oleiagrimonas Fang et al. 2015 and Oleiagrimonas soli.</title>
        <authorList>
            <person name="Yang S.H."/>
            <person name="Seo H.S."/>
            <person name="Seong C.N."/>
            <person name="Kwon K.K."/>
        </authorList>
    </citation>
    <scope>NUCLEOTIDE SEQUENCE [LARGE SCALE GENOMIC DNA]</scope>
    <source>
        <strain evidence="4 5">MEBiC09124</strain>
    </source>
</reference>
<feature type="region of interest" description="Disordered" evidence="2">
    <location>
        <begin position="405"/>
        <end position="430"/>
    </location>
</feature>
<evidence type="ECO:0000256" key="2">
    <source>
        <dbReference type="SAM" id="MobiDB-lite"/>
    </source>
</evidence>
<dbReference type="AlphaFoldDB" id="A0A846ZPC9"/>
<dbReference type="SMART" id="SM00028">
    <property type="entry name" value="TPR"/>
    <property type="match status" value="4"/>
</dbReference>
<proteinExistence type="predicted"/>
<dbReference type="EMBL" id="JAAZQD010000006">
    <property type="protein sequence ID" value="NKZ40074.1"/>
    <property type="molecule type" value="Genomic_DNA"/>
</dbReference>
<evidence type="ECO:0000313" key="4">
    <source>
        <dbReference type="EMBL" id="NKZ40074.1"/>
    </source>
</evidence>
<organism evidence="4 5">
    <name type="scientific">Oleiagrimonas citrea</name>
    <dbReference type="NCBI Taxonomy" id="1665687"/>
    <lineage>
        <taxon>Bacteria</taxon>
        <taxon>Pseudomonadati</taxon>
        <taxon>Pseudomonadota</taxon>
        <taxon>Gammaproteobacteria</taxon>
        <taxon>Lysobacterales</taxon>
        <taxon>Rhodanobacteraceae</taxon>
        <taxon>Oleiagrimonas</taxon>
    </lineage>
</organism>
<dbReference type="InterPro" id="IPR019734">
    <property type="entry name" value="TPR_rpt"/>
</dbReference>
<evidence type="ECO:0000256" key="3">
    <source>
        <dbReference type="SAM" id="SignalP"/>
    </source>
</evidence>
<accession>A0A846ZPC9</accession>
<dbReference type="Pfam" id="PF13432">
    <property type="entry name" value="TPR_16"/>
    <property type="match status" value="1"/>
</dbReference>
<evidence type="ECO:0000313" key="5">
    <source>
        <dbReference type="Proteomes" id="UP000541636"/>
    </source>
</evidence>
<keyword evidence="3" id="KW-0732">Signal</keyword>
<evidence type="ECO:0008006" key="6">
    <source>
        <dbReference type="Google" id="ProtNLM"/>
    </source>
</evidence>
<sequence>MKLVSFSKVLLAGAVAFMMVGGTAIAHGSQSASEKQQSKYPNSVRKAPKLDLKKQDDADTINKASKAYNTGDYATAQKLLQPYVDGTATDSKYAQVVALQIMANVTFKQGDVKKAIDMLKKALALNVMPNDTYFDLQYELAQFYHADKQFQQSVDTVEKWRAGGKLETADSYGLEGIDYYQMGQYEKAIASIKKAMSMTDKPKDVWNQVLAASYAETGNSDEALASARAQLAKHPDDMTTLNNTVSLLITADKYEEAMKLLEQANSKGLFTESKSYITLAKLHLMKAQDSDNPKPEAKAAVDVIKEGIAKGVVKPGYQAYKVEGDAAYLSDDIKGALTAYEKASKDAPNGEIDLISAKLLLSERKYSAARLKARGAVKRGLKHEGEAYMVIAESERAMHNKSAAIKAMKKAEQDPTTRAKAQAWLKKASR</sequence>
<keyword evidence="1" id="KW-0802">TPR repeat</keyword>
<evidence type="ECO:0000256" key="1">
    <source>
        <dbReference type="PROSITE-ProRule" id="PRU00339"/>
    </source>
</evidence>
<feature type="repeat" description="TPR" evidence="1">
    <location>
        <begin position="169"/>
        <end position="202"/>
    </location>
</feature>